<dbReference type="OrthoDB" id="6744268at2759"/>
<dbReference type="EMBL" id="OU898285">
    <property type="protein sequence ID" value="CAG9828264.1"/>
    <property type="molecule type" value="Genomic_DNA"/>
</dbReference>
<feature type="compositionally biased region" description="Basic and acidic residues" evidence="1">
    <location>
        <begin position="96"/>
        <end position="113"/>
    </location>
</feature>
<organism evidence="2 3">
    <name type="scientific">Diabrotica balteata</name>
    <name type="common">Banded cucumber beetle</name>
    <dbReference type="NCBI Taxonomy" id="107213"/>
    <lineage>
        <taxon>Eukaryota</taxon>
        <taxon>Metazoa</taxon>
        <taxon>Ecdysozoa</taxon>
        <taxon>Arthropoda</taxon>
        <taxon>Hexapoda</taxon>
        <taxon>Insecta</taxon>
        <taxon>Pterygota</taxon>
        <taxon>Neoptera</taxon>
        <taxon>Endopterygota</taxon>
        <taxon>Coleoptera</taxon>
        <taxon>Polyphaga</taxon>
        <taxon>Cucujiformia</taxon>
        <taxon>Chrysomeloidea</taxon>
        <taxon>Chrysomelidae</taxon>
        <taxon>Galerucinae</taxon>
        <taxon>Diabroticina</taxon>
        <taxon>Diabroticites</taxon>
        <taxon>Diabrotica</taxon>
    </lineage>
</organism>
<name>A0A9N9SS35_DIABA</name>
<evidence type="ECO:0000313" key="2">
    <source>
        <dbReference type="EMBL" id="CAG9828264.1"/>
    </source>
</evidence>
<dbReference type="AlphaFoldDB" id="A0A9N9SS35"/>
<keyword evidence="3" id="KW-1185">Reference proteome</keyword>
<gene>
    <name evidence="2" type="ORF">DIABBA_LOCUS2191</name>
</gene>
<reference evidence="2" key="1">
    <citation type="submission" date="2022-01" db="EMBL/GenBank/DDBJ databases">
        <authorList>
            <person name="King R."/>
        </authorList>
    </citation>
    <scope>NUCLEOTIDE SEQUENCE</scope>
</reference>
<proteinExistence type="predicted"/>
<protein>
    <submittedName>
        <fullName evidence="2">Uncharacterized protein</fullName>
    </submittedName>
</protein>
<evidence type="ECO:0000313" key="3">
    <source>
        <dbReference type="Proteomes" id="UP001153709"/>
    </source>
</evidence>
<feature type="region of interest" description="Disordered" evidence="1">
    <location>
        <begin position="85"/>
        <end position="113"/>
    </location>
</feature>
<dbReference type="Proteomes" id="UP001153709">
    <property type="component" value="Chromosome 10"/>
</dbReference>
<sequence length="113" mass="13234">MMSIVFSLEQMLNMYIKELSNEDYSSFPSVKALFDENLDESQKISDLLKLLADLKNKMSYVPYNYRKKLTREEFEEIARRIMEETDDEDMAGIDPDASHECIEYSDHDSTSGR</sequence>
<accession>A0A9N9SS35</accession>
<evidence type="ECO:0000256" key="1">
    <source>
        <dbReference type="SAM" id="MobiDB-lite"/>
    </source>
</evidence>